<protein>
    <recommendedName>
        <fullName evidence="3">APOBEC-like N-terminal domain-containing protein</fullName>
    </recommendedName>
</protein>
<keyword evidence="2" id="KW-1185">Reference proteome</keyword>
<evidence type="ECO:0000313" key="1">
    <source>
        <dbReference type="EMBL" id="MCL9685764.1"/>
    </source>
</evidence>
<evidence type="ECO:0000313" key="2">
    <source>
        <dbReference type="Proteomes" id="UP001139721"/>
    </source>
</evidence>
<name>A0A9X2D3C0_9GAMM</name>
<dbReference type="EMBL" id="JAJKBJ010000038">
    <property type="protein sequence ID" value="MCL9685764.1"/>
    <property type="molecule type" value="Genomic_DNA"/>
</dbReference>
<dbReference type="Proteomes" id="UP001139721">
    <property type="component" value="Unassembled WGS sequence"/>
</dbReference>
<accession>A0A9X2D3C0</accession>
<gene>
    <name evidence="1" type="ORF">LOX96_16810</name>
</gene>
<evidence type="ECO:0008006" key="3">
    <source>
        <dbReference type="Google" id="ProtNLM"/>
    </source>
</evidence>
<reference evidence="1" key="1">
    <citation type="submission" date="2021-11" db="EMBL/GenBank/DDBJ databases">
        <title>Legionella maioricencis sp. nov., a new species isolated from hot water samples in Mallorca.</title>
        <authorList>
            <person name="Crespi S."/>
            <person name="Drasar V."/>
            <person name="Salva-Serra F."/>
            <person name="Jaen-Luchoro D."/>
            <person name="Pineiro-Iglesias B."/>
            <person name="Aliaga F."/>
            <person name="Fernandez-Juarez V."/>
            <person name="Coll G."/>
            <person name="Moore E.R.B."/>
            <person name="Bennasar-Figueras A."/>
        </authorList>
    </citation>
    <scope>NUCLEOTIDE SEQUENCE</scope>
    <source>
        <strain evidence="1">HCPI-6</strain>
    </source>
</reference>
<dbReference type="AlphaFoldDB" id="A0A9X2D3C0"/>
<dbReference type="RefSeq" id="WP_250424637.1">
    <property type="nucleotide sequence ID" value="NZ_JAJKBJ010000038.1"/>
</dbReference>
<proteinExistence type="predicted"/>
<sequence>MKIYPNLSEALRAFPRKSKEVFAIISFNGQAYFVFRSNPDAEVATIIQAHNKMVIGNELLKLAPENVDRPRKERLYKLMIEGGASKEFPEKSRHAEENLIRGFPTILNDFKKMFPNQKINKIDIFLTHSPCSKKGSKKYSSQCTVHNFFLPEGCDKKLTVFFKNKNYINGSDLFSSNPGVRVHYNHKFDPSVSNEGNEFIKEADPELKSVLSKYLDNGPGSSI</sequence>
<comment type="caution">
    <text evidence="1">The sequence shown here is derived from an EMBL/GenBank/DDBJ whole genome shotgun (WGS) entry which is preliminary data.</text>
</comment>
<organism evidence="1 2">
    <name type="scientific">Legionella maioricensis</name>
    <dbReference type="NCBI Taxonomy" id="2896528"/>
    <lineage>
        <taxon>Bacteria</taxon>
        <taxon>Pseudomonadati</taxon>
        <taxon>Pseudomonadota</taxon>
        <taxon>Gammaproteobacteria</taxon>
        <taxon>Legionellales</taxon>
        <taxon>Legionellaceae</taxon>
        <taxon>Legionella</taxon>
    </lineage>
</organism>